<name>A0A8S5RPI1_9VIRU</name>
<accession>A0A8S5RPI1</accession>
<keyword evidence="1" id="KW-0472">Membrane</keyword>
<feature type="transmembrane region" description="Helical" evidence="1">
    <location>
        <begin position="7"/>
        <end position="24"/>
    </location>
</feature>
<keyword evidence="1" id="KW-0812">Transmembrane</keyword>
<evidence type="ECO:0000256" key="1">
    <source>
        <dbReference type="SAM" id="Phobius"/>
    </source>
</evidence>
<proteinExistence type="predicted"/>
<reference evidence="2" key="1">
    <citation type="journal article" date="2021" name="Proc. Natl. Acad. Sci. U.S.A.">
        <title>A Catalog of Tens of Thousands of Viruses from Human Metagenomes Reveals Hidden Associations with Chronic Diseases.</title>
        <authorList>
            <person name="Tisza M.J."/>
            <person name="Buck C.B."/>
        </authorList>
    </citation>
    <scope>NUCLEOTIDE SEQUENCE</scope>
    <source>
        <strain evidence="2">Ctrcb4</strain>
    </source>
</reference>
<protein>
    <submittedName>
        <fullName evidence="2">Uncharacterized protein</fullName>
    </submittedName>
</protein>
<organism evidence="2">
    <name type="scientific">virus sp. ctrcb4</name>
    <dbReference type="NCBI Taxonomy" id="2825824"/>
    <lineage>
        <taxon>Viruses</taxon>
    </lineage>
</organism>
<dbReference type="EMBL" id="BK059132">
    <property type="protein sequence ID" value="DAE33058.1"/>
    <property type="molecule type" value="Genomic_DNA"/>
</dbReference>
<sequence length="49" mass="5245">MKRTVNVLIAVAAIIAIGLLFYSVSHHEAFSYAATMLLITGALTIIPTK</sequence>
<feature type="transmembrane region" description="Helical" evidence="1">
    <location>
        <begin position="30"/>
        <end position="48"/>
    </location>
</feature>
<evidence type="ECO:0000313" key="2">
    <source>
        <dbReference type="EMBL" id="DAE33058.1"/>
    </source>
</evidence>
<keyword evidence="1" id="KW-1133">Transmembrane helix</keyword>